<reference evidence="2" key="1">
    <citation type="journal article" date="2014" name="Int. J. Syst. Evol. Microbiol.">
        <title>Complete genome sequence of Corynebacterium casei LMG S-19264T (=DSM 44701T), isolated from a smear-ripened cheese.</title>
        <authorList>
            <consortium name="US DOE Joint Genome Institute (JGI-PGF)"/>
            <person name="Walter F."/>
            <person name="Albersmeier A."/>
            <person name="Kalinowski J."/>
            <person name="Ruckert C."/>
        </authorList>
    </citation>
    <scope>NUCLEOTIDE SEQUENCE</scope>
    <source>
        <strain evidence="2">CGMCC 1.16134</strain>
    </source>
</reference>
<evidence type="ECO:0000259" key="1">
    <source>
        <dbReference type="Pfam" id="PF01526"/>
    </source>
</evidence>
<protein>
    <recommendedName>
        <fullName evidence="1">Tn3 transposase DDE domain-containing protein</fullName>
    </recommendedName>
</protein>
<gene>
    <name evidence="2" type="ORF">GCM10010912_12880</name>
</gene>
<dbReference type="GO" id="GO:0004803">
    <property type="term" value="F:transposase activity"/>
    <property type="evidence" value="ECO:0007669"/>
    <property type="project" value="InterPro"/>
</dbReference>
<dbReference type="EMBL" id="BMKR01000004">
    <property type="protein sequence ID" value="GGF69175.1"/>
    <property type="molecule type" value="Genomic_DNA"/>
</dbReference>
<dbReference type="Pfam" id="PF01526">
    <property type="entry name" value="DDE_Tnp_Tn3"/>
    <property type="match status" value="1"/>
</dbReference>
<name>A0A917FDL9_9BACL</name>
<dbReference type="AlphaFoldDB" id="A0A917FDL9"/>
<organism evidence="2 3">
    <name type="scientific">Paenibacillus albidus</name>
    <dbReference type="NCBI Taxonomy" id="2041023"/>
    <lineage>
        <taxon>Bacteria</taxon>
        <taxon>Bacillati</taxon>
        <taxon>Bacillota</taxon>
        <taxon>Bacilli</taxon>
        <taxon>Bacillales</taxon>
        <taxon>Paenibacillaceae</taxon>
        <taxon>Paenibacillus</taxon>
    </lineage>
</organism>
<dbReference type="GO" id="GO:0006313">
    <property type="term" value="P:DNA transposition"/>
    <property type="evidence" value="ECO:0007669"/>
    <property type="project" value="InterPro"/>
</dbReference>
<accession>A0A917FDL9</accession>
<proteinExistence type="predicted"/>
<feature type="domain" description="Tn3 transposase DDE" evidence="1">
    <location>
        <begin position="21"/>
        <end position="121"/>
    </location>
</feature>
<evidence type="ECO:0000313" key="3">
    <source>
        <dbReference type="Proteomes" id="UP000637643"/>
    </source>
</evidence>
<evidence type="ECO:0000313" key="2">
    <source>
        <dbReference type="EMBL" id="GGF69175.1"/>
    </source>
</evidence>
<keyword evidence="3" id="KW-1185">Reference proteome</keyword>
<dbReference type="Proteomes" id="UP000637643">
    <property type="component" value="Unassembled WGS sequence"/>
</dbReference>
<reference evidence="2" key="2">
    <citation type="submission" date="2020-09" db="EMBL/GenBank/DDBJ databases">
        <authorList>
            <person name="Sun Q."/>
            <person name="Zhou Y."/>
        </authorList>
    </citation>
    <scope>NUCLEOTIDE SEQUENCE</scope>
    <source>
        <strain evidence="2">CGMCC 1.16134</strain>
    </source>
</reference>
<comment type="caution">
    <text evidence="2">The sequence shown here is derived from an EMBL/GenBank/DDBJ whole genome shotgun (WGS) entry which is preliminary data.</text>
</comment>
<dbReference type="InterPro" id="IPR002513">
    <property type="entry name" value="Tn3_Tnp_DDE_dom"/>
</dbReference>
<sequence>MNLPRLKGELLRRWPMTSLLDIMKETDLRIGFTEQFKTVANREILDRETLQKRLILSLYGLGTNTGLKRVSAGDHGESYKDLLYVRHKFIHKDNLRNAIADVVNHIFKVRMQEVWGEGTTS</sequence>